<feature type="transmembrane region" description="Helical" evidence="1">
    <location>
        <begin position="282"/>
        <end position="306"/>
    </location>
</feature>
<accession>A0A1W0XCX4</accession>
<dbReference type="GO" id="GO:0006412">
    <property type="term" value="P:translation"/>
    <property type="evidence" value="ECO:0007669"/>
    <property type="project" value="InterPro"/>
</dbReference>
<dbReference type="Proteomes" id="UP000192578">
    <property type="component" value="Unassembled WGS sequence"/>
</dbReference>
<keyword evidence="3" id="KW-1185">Reference proteome</keyword>
<organism evidence="2 3">
    <name type="scientific">Hypsibius exemplaris</name>
    <name type="common">Freshwater tardigrade</name>
    <dbReference type="NCBI Taxonomy" id="2072580"/>
    <lineage>
        <taxon>Eukaryota</taxon>
        <taxon>Metazoa</taxon>
        <taxon>Ecdysozoa</taxon>
        <taxon>Tardigrada</taxon>
        <taxon>Eutardigrada</taxon>
        <taxon>Parachela</taxon>
        <taxon>Hypsibioidea</taxon>
        <taxon>Hypsibiidae</taxon>
        <taxon>Hypsibius</taxon>
    </lineage>
</organism>
<dbReference type="GO" id="GO:0005840">
    <property type="term" value="C:ribosome"/>
    <property type="evidence" value="ECO:0007669"/>
    <property type="project" value="InterPro"/>
</dbReference>
<keyword evidence="1" id="KW-0812">Transmembrane</keyword>
<evidence type="ECO:0000256" key="1">
    <source>
        <dbReference type="SAM" id="Phobius"/>
    </source>
</evidence>
<keyword evidence="1" id="KW-0472">Membrane</keyword>
<evidence type="ECO:0000313" key="3">
    <source>
        <dbReference type="Proteomes" id="UP000192578"/>
    </source>
</evidence>
<dbReference type="AlphaFoldDB" id="A0A1W0XCX4"/>
<protein>
    <submittedName>
        <fullName evidence="2">Uncharacterized protein</fullName>
    </submittedName>
</protein>
<comment type="caution">
    <text evidence="2">The sequence shown here is derived from an EMBL/GenBank/DDBJ whole genome shotgun (WGS) entry which is preliminary data.</text>
</comment>
<dbReference type="GO" id="GO:0003735">
    <property type="term" value="F:structural constituent of ribosome"/>
    <property type="evidence" value="ECO:0007669"/>
    <property type="project" value="InterPro"/>
</dbReference>
<dbReference type="InterPro" id="IPR018130">
    <property type="entry name" value="Ribosomal_uS2_CS"/>
</dbReference>
<reference evidence="3" key="1">
    <citation type="submission" date="2017-01" db="EMBL/GenBank/DDBJ databases">
        <title>Comparative genomics of anhydrobiosis in the tardigrade Hypsibius dujardini.</title>
        <authorList>
            <person name="Yoshida Y."/>
            <person name="Koutsovoulos G."/>
            <person name="Laetsch D."/>
            <person name="Stevens L."/>
            <person name="Kumar S."/>
            <person name="Horikawa D."/>
            <person name="Ishino K."/>
            <person name="Komine S."/>
            <person name="Tomita M."/>
            <person name="Blaxter M."/>
            <person name="Arakawa K."/>
        </authorList>
    </citation>
    <scope>NUCLEOTIDE SEQUENCE [LARGE SCALE GENOMIC DNA]</scope>
    <source>
        <strain evidence="3">Z151</strain>
    </source>
</reference>
<dbReference type="PROSITE" id="PS00962">
    <property type="entry name" value="RIBOSOMAL_S2_1"/>
    <property type="match status" value="1"/>
</dbReference>
<proteinExistence type="predicted"/>
<gene>
    <name evidence="2" type="ORF">BV898_01017</name>
</gene>
<dbReference type="EMBL" id="MTYJ01000003">
    <property type="protein sequence ID" value="OQV25336.1"/>
    <property type="molecule type" value="Genomic_DNA"/>
</dbReference>
<keyword evidence="1" id="KW-1133">Transmembrane helix</keyword>
<evidence type="ECO:0000313" key="2">
    <source>
        <dbReference type="EMBL" id="OQV25336.1"/>
    </source>
</evidence>
<sequence length="399" mass="43919">MGKKGGARGVATAASYAAYDLNNFCGAGLHLGFQDDDADRAGTLSFLSYPDRSCTVNVTVEGVPPTDLLAIYFNIRHLKLCDDDFIFIFEYNYTNDPFGDKNGAKLVKMLQGGYVDTAFNPTSVAQLRSNFAWKVGFSIHFHHNPFIGPLEASGPLELDYNVLRQTNNPSNGYSSCAALSGYVRDDVYCETGDRVNCPSHYNDQLGLNFARGKDQGPGGRVGHFCPQPNEWDSSAQDEYVSMMTASESIETTITWDPDATEEWSTSGPPVYTSSSYSGYDNFVMRTIVTGFGLTAFLLGCFLRWAFNRRRIHRQDREPLLPGQMSAACIMPADSLGRDSSDILAGHGYPYPPESTYDRQQQLVFQDPPPSYEEAQRNVASSGVEHSVASQSSMVSGSWI</sequence>
<name>A0A1W0XCX4_HYPEX</name>